<dbReference type="Pfam" id="PF09371">
    <property type="entry name" value="Tex_N"/>
    <property type="match status" value="1"/>
</dbReference>
<dbReference type="GO" id="GO:0006139">
    <property type="term" value="P:nucleobase-containing compound metabolic process"/>
    <property type="evidence" value="ECO:0007669"/>
    <property type="project" value="InterPro"/>
</dbReference>
<dbReference type="InterPro" id="IPR037027">
    <property type="entry name" value="YqgF/RNaseH-like_dom_sf"/>
</dbReference>
<dbReference type="FunFam" id="1.10.10.650:FF:000001">
    <property type="entry name" value="S1 RNA-binding domain 1"/>
    <property type="match status" value="1"/>
</dbReference>
<keyword evidence="3" id="KW-1185">Reference proteome</keyword>
<dbReference type="InterPro" id="IPR006641">
    <property type="entry name" value="YqgF/RNaseH-like_dom"/>
</dbReference>
<dbReference type="eggNOG" id="COG2183">
    <property type="taxonomic scope" value="Bacteria"/>
</dbReference>
<dbReference type="InterPro" id="IPR003029">
    <property type="entry name" value="S1_domain"/>
</dbReference>
<dbReference type="RefSeq" id="WP_013656639.1">
    <property type="nucleotide sequence ID" value="NC_015275.1"/>
</dbReference>
<dbReference type="SUPFAM" id="SSF50249">
    <property type="entry name" value="Nucleic acid-binding proteins"/>
    <property type="match status" value="1"/>
</dbReference>
<dbReference type="GO" id="GO:0003729">
    <property type="term" value="F:mRNA binding"/>
    <property type="evidence" value="ECO:0007669"/>
    <property type="project" value="TreeGrafter"/>
</dbReference>
<evidence type="ECO:0000259" key="1">
    <source>
        <dbReference type="PROSITE" id="PS50126"/>
    </source>
</evidence>
<dbReference type="SMART" id="SM00316">
    <property type="entry name" value="S1"/>
    <property type="match status" value="1"/>
</dbReference>
<dbReference type="GO" id="GO:0005737">
    <property type="term" value="C:cytoplasm"/>
    <property type="evidence" value="ECO:0007669"/>
    <property type="project" value="UniProtKB-ARBA"/>
</dbReference>
<dbReference type="FunFam" id="3.30.420.140:FF:000001">
    <property type="entry name" value="RNA-binding transcriptional accessory protein"/>
    <property type="match status" value="1"/>
</dbReference>
<dbReference type="InterPro" id="IPR055179">
    <property type="entry name" value="Tex-like_central_region"/>
</dbReference>
<dbReference type="Gene3D" id="3.30.420.140">
    <property type="entry name" value="YqgF/RNase H-like domain"/>
    <property type="match status" value="1"/>
</dbReference>
<dbReference type="GO" id="GO:0003735">
    <property type="term" value="F:structural constituent of ribosome"/>
    <property type="evidence" value="ECO:0007669"/>
    <property type="project" value="TreeGrafter"/>
</dbReference>
<dbReference type="STRING" id="642492.Clole_1616"/>
<dbReference type="FunFam" id="1.10.150.310:FF:000001">
    <property type="entry name" value="RNA-binding transcriptional accessory protein"/>
    <property type="match status" value="1"/>
</dbReference>
<dbReference type="Pfam" id="PF16921">
    <property type="entry name" value="Tex_YqgF"/>
    <property type="match status" value="1"/>
</dbReference>
<dbReference type="FunFam" id="2.40.50.140:FF:000051">
    <property type="entry name" value="RNA-binding transcriptional accessory protein"/>
    <property type="match status" value="1"/>
</dbReference>
<dbReference type="EMBL" id="CP002582">
    <property type="protein sequence ID" value="ADZ83341.1"/>
    <property type="molecule type" value="Genomic_DNA"/>
</dbReference>
<dbReference type="InterPro" id="IPR041692">
    <property type="entry name" value="HHH_9"/>
</dbReference>
<dbReference type="InterPro" id="IPR032639">
    <property type="entry name" value="Tex_YqgF"/>
</dbReference>
<dbReference type="InterPro" id="IPR018974">
    <property type="entry name" value="Tex-like_N"/>
</dbReference>
<reference evidence="2 3" key="1">
    <citation type="journal article" date="2011" name="J. Bacteriol.">
        <title>Complete genome sequence of the cellulose-degrading bacterium Cellulosilyticum lentocellum.</title>
        <authorList>
            <consortium name="US DOE Joint Genome Institute"/>
            <person name="Miller D.A."/>
            <person name="Suen G."/>
            <person name="Bruce D."/>
            <person name="Copeland A."/>
            <person name="Cheng J.F."/>
            <person name="Detter C."/>
            <person name="Goodwin L.A."/>
            <person name="Han C.S."/>
            <person name="Hauser L.J."/>
            <person name="Land M.L."/>
            <person name="Lapidus A."/>
            <person name="Lucas S."/>
            <person name="Meincke L."/>
            <person name="Pitluck S."/>
            <person name="Tapia R."/>
            <person name="Teshima H."/>
            <person name="Woyke T."/>
            <person name="Fox B.G."/>
            <person name="Angert E.R."/>
            <person name="Currie C.R."/>
        </authorList>
    </citation>
    <scope>NUCLEOTIDE SEQUENCE [LARGE SCALE GENOMIC DNA]</scope>
    <source>
        <strain evidence="3">ATCC 49066 / DSM 5427 / NCIMB 11756 / RHM5</strain>
    </source>
</reference>
<dbReference type="Gene3D" id="1.10.10.650">
    <property type="entry name" value="RuvA domain 2-like"/>
    <property type="match status" value="1"/>
</dbReference>
<proteinExistence type="predicted"/>
<dbReference type="SUPFAM" id="SSF47781">
    <property type="entry name" value="RuvA domain 2-like"/>
    <property type="match status" value="2"/>
</dbReference>
<dbReference type="GO" id="GO:0006412">
    <property type="term" value="P:translation"/>
    <property type="evidence" value="ECO:0007669"/>
    <property type="project" value="TreeGrafter"/>
</dbReference>
<evidence type="ECO:0000313" key="3">
    <source>
        <dbReference type="Proteomes" id="UP000008467"/>
    </source>
</evidence>
<dbReference type="HOGENOM" id="CLU_009833_0_2_9"/>
<dbReference type="SMART" id="SM00732">
    <property type="entry name" value="YqgFc"/>
    <property type="match status" value="1"/>
</dbReference>
<name>F2JKT8_CELLD</name>
<evidence type="ECO:0000313" key="2">
    <source>
        <dbReference type="EMBL" id="ADZ83341.1"/>
    </source>
</evidence>
<dbReference type="Gene3D" id="1.10.150.310">
    <property type="entry name" value="Tex RuvX-like domain-like"/>
    <property type="match status" value="1"/>
</dbReference>
<dbReference type="Gene3D" id="2.40.50.140">
    <property type="entry name" value="Nucleic acid-binding proteins"/>
    <property type="match status" value="1"/>
</dbReference>
<dbReference type="CDD" id="cd05685">
    <property type="entry name" value="S1_Tex"/>
    <property type="match status" value="1"/>
</dbReference>
<dbReference type="PANTHER" id="PTHR10724:SF10">
    <property type="entry name" value="S1 RNA-BINDING DOMAIN-CONTAINING PROTEIN 1"/>
    <property type="match status" value="1"/>
</dbReference>
<protein>
    <submittedName>
        <fullName evidence="2">Tex-like protein</fullName>
    </submittedName>
</protein>
<dbReference type="InterPro" id="IPR012337">
    <property type="entry name" value="RNaseH-like_sf"/>
</dbReference>
<dbReference type="SUPFAM" id="SSF53098">
    <property type="entry name" value="Ribonuclease H-like"/>
    <property type="match status" value="1"/>
</dbReference>
<accession>F2JKT8</accession>
<dbReference type="InterPro" id="IPR012340">
    <property type="entry name" value="NA-bd_OB-fold"/>
</dbReference>
<sequence>MNIVQILQDELQIKRTQVENTIKLIDEGNTIPFIARYRKELTGGLNDEILRQFGERYTYLQNLLARKEQVLKSIEEQGKLTVELKQAIEMATTATEVEDLYLPYRPKKRTRATIAKERGLEPLAELIKMQQVSDIETIAKDYIDEEKGVGDVKAALEGAKDILAEEISDRADLRGYIRKATFSKGLIVTKAKDEKEQTVYDMYYDYNEKLSNMPGHRILAINRGEKEKVLTVKIEAPVEEIMTYLERQVIIKESTTHLLLEEMLQDSYKRLIAPAIERDIRNELTAKAEDGALEVFKKNLYQLLMQAPIKGHQVMGIDPAFRTGCKIAVVDETGKKLDKTVVFPTAPQNKTEEAKVVLKDLIKKYKVDLLSIGNGTASRETEKFVADMLQEINETIHYVIVNEAGASVYSASVLATEEFPNDDVGVRSAVSIARRLQDPLAELVKIDPKAIGVGQYQHDMNQKRLEESLGGVVESAVNEVGVDINTASASLLQYVAGIKKTVSQNIIAYREEVGAFKSRSEIKKVKGLGPKVFEQCAGFLRITNGKNFLDATGVHPESYAVAEELLKVVGYGKDELKARNFKNLHEKVGNIEILAEQLGTGVPTLQDIIKELEKPGRDPREDMPKPILHSEILEIKDLKEGMKLKGTVRNIVDFGAFIDIGVHQDGLVHISQMSNKFIKHPLEVVKVGDIVEVSILSVDTIKNKIALSMKS</sequence>
<dbReference type="PROSITE" id="PS50126">
    <property type="entry name" value="S1"/>
    <property type="match status" value="1"/>
</dbReference>
<organism evidence="2 3">
    <name type="scientific">Cellulosilyticum lentocellum (strain ATCC 49066 / DSM 5427 / NCIMB 11756 / RHM5)</name>
    <name type="common">Clostridium lentocellum</name>
    <dbReference type="NCBI Taxonomy" id="642492"/>
    <lineage>
        <taxon>Bacteria</taxon>
        <taxon>Bacillati</taxon>
        <taxon>Bacillota</taxon>
        <taxon>Clostridia</taxon>
        <taxon>Lachnospirales</taxon>
        <taxon>Cellulosilyticaceae</taxon>
        <taxon>Cellulosilyticum</taxon>
    </lineage>
</organism>
<dbReference type="InterPro" id="IPR023323">
    <property type="entry name" value="Tex-like_dom_sf"/>
</dbReference>
<dbReference type="InterPro" id="IPR044146">
    <property type="entry name" value="S1_Tex"/>
</dbReference>
<dbReference type="Proteomes" id="UP000008467">
    <property type="component" value="Chromosome"/>
</dbReference>
<dbReference type="SUPFAM" id="SSF158832">
    <property type="entry name" value="Tex N-terminal region-like"/>
    <property type="match status" value="1"/>
</dbReference>
<dbReference type="Pfam" id="PF12836">
    <property type="entry name" value="HHH_3"/>
    <property type="match status" value="1"/>
</dbReference>
<dbReference type="InterPro" id="IPR050437">
    <property type="entry name" value="Ribos_protein_bS1-like"/>
</dbReference>
<dbReference type="Gene3D" id="1.10.3500.10">
    <property type="entry name" value="Tex N-terminal region-like"/>
    <property type="match status" value="1"/>
</dbReference>
<dbReference type="Pfam" id="PF00575">
    <property type="entry name" value="S1"/>
    <property type="match status" value="1"/>
</dbReference>
<dbReference type="AlphaFoldDB" id="F2JKT8"/>
<dbReference type="InterPro" id="IPR010994">
    <property type="entry name" value="RuvA_2-like"/>
</dbReference>
<feature type="domain" description="S1 motif" evidence="1">
    <location>
        <begin position="641"/>
        <end position="710"/>
    </location>
</feature>
<dbReference type="KEGG" id="cle:Clole_1616"/>
<gene>
    <name evidence="2" type="ordered locus">Clole_1616</name>
</gene>
<dbReference type="PANTHER" id="PTHR10724">
    <property type="entry name" value="30S RIBOSOMAL PROTEIN S1"/>
    <property type="match status" value="1"/>
</dbReference>
<dbReference type="Pfam" id="PF17674">
    <property type="entry name" value="HHH_9"/>
    <property type="match status" value="1"/>
</dbReference>
<dbReference type="InterPro" id="IPR023319">
    <property type="entry name" value="Tex-like_HTH_dom_sf"/>
</dbReference>
<dbReference type="Pfam" id="PF22706">
    <property type="entry name" value="Tex_central_region"/>
    <property type="match status" value="1"/>
</dbReference>